<evidence type="ECO:0000313" key="9">
    <source>
        <dbReference type="Proteomes" id="UP000593564"/>
    </source>
</evidence>
<name>A0A7J7FXB2_CAMSI</name>
<keyword evidence="6" id="KW-0324">Glycolysis</keyword>
<sequence>MFSSSPHVEIIESDTGHGGSTIRYHAPAFVIVDPSFPYAPTVPSGFGRIGRLVARGALQRDDVELVAVNDPFIATDYMSYMFKYDSVHGQWKHHELKVKDSKTLLFGEKAVAVFGLRYKFPTLFPFI</sequence>
<comment type="caution">
    <text evidence="8">The sequence shown here is derived from an EMBL/GenBank/DDBJ whole genome shotgun (WGS) entry which is preliminary data.</text>
</comment>
<evidence type="ECO:0000256" key="3">
    <source>
        <dbReference type="ARBA" id="ARBA00013119"/>
    </source>
</evidence>
<evidence type="ECO:0000256" key="5">
    <source>
        <dbReference type="ARBA" id="ARBA00023027"/>
    </source>
</evidence>
<dbReference type="PANTHER" id="PTHR10836:SF112">
    <property type="entry name" value="GLYCERALDEHYDE-3-PHOSPHATE DEHYDROGENASE GAPC1, CYTOSOLIC-RELATED"/>
    <property type="match status" value="1"/>
</dbReference>
<dbReference type="AlphaFoldDB" id="A0A7J7FXB2"/>
<evidence type="ECO:0000256" key="1">
    <source>
        <dbReference type="ARBA" id="ARBA00004869"/>
    </source>
</evidence>
<gene>
    <name evidence="8" type="ORF">HYC85_029201</name>
</gene>
<dbReference type="SUPFAM" id="SSF51735">
    <property type="entry name" value="NAD(P)-binding Rossmann-fold domains"/>
    <property type="match status" value="1"/>
</dbReference>
<keyword evidence="5" id="KW-0520">NAD</keyword>
<evidence type="ECO:0000256" key="4">
    <source>
        <dbReference type="ARBA" id="ARBA00023002"/>
    </source>
</evidence>
<evidence type="ECO:0000256" key="2">
    <source>
        <dbReference type="ARBA" id="ARBA00007406"/>
    </source>
</evidence>
<dbReference type="Gene3D" id="3.40.50.720">
    <property type="entry name" value="NAD(P)-binding Rossmann-like Domain"/>
    <property type="match status" value="1"/>
</dbReference>
<proteinExistence type="inferred from homology"/>
<protein>
    <recommendedName>
        <fullName evidence="3">glyceraldehyde-3-phosphate dehydrogenase (phosphorylating)</fullName>
        <ecNumber evidence="3">1.2.1.12</ecNumber>
    </recommendedName>
</protein>
<dbReference type="GO" id="GO:0004365">
    <property type="term" value="F:glyceraldehyde-3-phosphate dehydrogenase (NAD+) (phosphorylating) activity"/>
    <property type="evidence" value="ECO:0007669"/>
    <property type="project" value="UniProtKB-EC"/>
</dbReference>
<evidence type="ECO:0000256" key="6">
    <source>
        <dbReference type="ARBA" id="ARBA00023152"/>
    </source>
</evidence>
<dbReference type="InterPro" id="IPR020831">
    <property type="entry name" value="GlycerAld/Erythrose_P_DH"/>
</dbReference>
<accession>A0A7J7FXB2</accession>
<dbReference type="GO" id="GO:0006096">
    <property type="term" value="P:glycolytic process"/>
    <property type="evidence" value="ECO:0007669"/>
    <property type="project" value="UniProtKB-KW"/>
</dbReference>
<reference evidence="8 9" key="2">
    <citation type="submission" date="2020-07" db="EMBL/GenBank/DDBJ databases">
        <title>Genome assembly of wild tea tree DASZ reveals pedigree and selection history of tea varieties.</title>
        <authorList>
            <person name="Zhang W."/>
        </authorList>
    </citation>
    <scope>NUCLEOTIDE SEQUENCE [LARGE SCALE GENOMIC DNA]</scope>
    <source>
        <strain evidence="9">cv. G240</strain>
        <tissue evidence="8">Leaf</tissue>
    </source>
</reference>
<dbReference type="InterPro" id="IPR036291">
    <property type="entry name" value="NAD(P)-bd_dom_sf"/>
</dbReference>
<dbReference type="GO" id="GO:0005829">
    <property type="term" value="C:cytosol"/>
    <property type="evidence" value="ECO:0007669"/>
    <property type="project" value="TreeGrafter"/>
</dbReference>
<evidence type="ECO:0000313" key="8">
    <source>
        <dbReference type="EMBL" id="KAF5933030.1"/>
    </source>
</evidence>
<keyword evidence="4" id="KW-0560">Oxidoreductase</keyword>
<dbReference type="SMART" id="SM00846">
    <property type="entry name" value="Gp_dh_N"/>
    <property type="match status" value="1"/>
</dbReference>
<reference evidence="9" key="1">
    <citation type="journal article" date="2020" name="Nat. Commun.">
        <title>Genome assembly of wild tea tree DASZ reveals pedigree and selection history of tea varieties.</title>
        <authorList>
            <person name="Zhang W."/>
            <person name="Zhang Y."/>
            <person name="Qiu H."/>
            <person name="Guo Y."/>
            <person name="Wan H."/>
            <person name="Zhang X."/>
            <person name="Scossa F."/>
            <person name="Alseekh S."/>
            <person name="Zhang Q."/>
            <person name="Wang P."/>
            <person name="Xu L."/>
            <person name="Schmidt M.H."/>
            <person name="Jia X."/>
            <person name="Li D."/>
            <person name="Zhu A."/>
            <person name="Guo F."/>
            <person name="Chen W."/>
            <person name="Ni D."/>
            <person name="Usadel B."/>
            <person name="Fernie A.R."/>
            <person name="Wen W."/>
        </authorList>
    </citation>
    <scope>NUCLEOTIDE SEQUENCE [LARGE SCALE GENOMIC DNA]</scope>
    <source>
        <strain evidence="9">cv. G240</strain>
    </source>
</reference>
<feature type="domain" description="Glyceraldehyde 3-phosphate dehydrogenase NAD(P) binding" evidence="7">
    <location>
        <begin position="45"/>
        <end position="118"/>
    </location>
</feature>
<dbReference type="Proteomes" id="UP000593564">
    <property type="component" value="Unassembled WGS sequence"/>
</dbReference>
<comment type="similarity">
    <text evidence="2">Belongs to the glyceraldehyde-3-phosphate dehydrogenase family.</text>
</comment>
<evidence type="ECO:0000259" key="7">
    <source>
        <dbReference type="SMART" id="SM00846"/>
    </source>
</evidence>
<keyword evidence="9" id="KW-1185">Reference proteome</keyword>
<comment type="pathway">
    <text evidence="1">Carbohydrate degradation; glycolysis; pyruvate from D-glyceraldehyde 3-phosphate: step 1/5.</text>
</comment>
<dbReference type="InterPro" id="IPR020828">
    <property type="entry name" value="GlycerAld_3-P_DH_NAD(P)-bd"/>
</dbReference>
<dbReference type="EC" id="1.2.1.12" evidence="3"/>
<dbReference type="EMBL" id="JACBKZ010000014">
    <property type="protein sequence ID" value="KAF5933030.1"/>
    <property type="molecule type" value="Genomic_DNA"/>
</dbReference>
<dbReference type="Pfam" id="PF00044">
    <property type="entry name" value="Gp_dh_N"/>
    <property type="match status" value="1"/>
</dbReference>
<dbReference type="GO" id="GO:0051287">
    <property type="term" value="F:NAD binding"/>
    <property type="evidence" value="ECO:0007669"/>
    <property type="project" value="InterPro"/>
</dbReference>
<dbReference type="PANTHER" id="PTHR10836">
    <property type="entry name" value="GLYCERALDEHYDE 3-PHOSPHATE DEHYDROGENASE"/>
    <property type="match status" value="1"/>
</dbReference>
<organism evidence="8 9">
    <name type="scientific">Camellia sinensis</name>
    <name type="common">Tea plant</name>
    <name type="synonym">Thea sinensis</name>
    <dbReference type="NCBI Taxonomy" id="4442"/>
    <lineage>
        <taxon>Eukaryota</taxon>
        <taxon>Viridiplantae</taxon>
        <taxon>Streptophyta</taxon>
        <taxon>Embryophyta</taxon>
        <taxon>Tracheophyta</taxon>
        <taxon>Spermatophyta</taxon>
        <taxon>Magnoliopsida</taxon>
        <taxon>eudicotyledons</taxon>
        <taxon>Gunneridae</taxon>
        <taxon>Pentapetalae</taxon>
        <taxon>asterids</taxon>
        <taxon>Ericales</taxon>
        <taxon>Theaceae</taxon>
        <taxon>Camellia</taxon>
    </lineage>
</organism>